<dbReference type="Proteomes" id="UP001175227">
    <property type="component" value="Unassembled WGS sequence"/>
</dbReference>
<comment type="caution">
    <text evidence="1">The sequence shown here is derived from an EMBL/GenBank/DDBJ whole genome shotgun (WGS) entry which is preliminary data.</text>
</comment>
<proteinExistence type="predicted"/>
<accession>A0AA39NVT9</accession>
<protein>
    <submittedName>
        <fullName evidence="1">Uncharacterized protein</fullName>
    </submittedName>
</protein>
<organism evidence="1 2">
    <name type="scientific">Armillaria novae-zelandiae</name>
    <dbReference type="NCBI Taxonomy" id="153914"/>
    <lineage>
        <taxon>Eukaryota</taxon>
        <taxon>Fungi</taxon>
        <taxon>Dikarya</taxon>
        <taxon>Basidiomycota</taxon>
        <taxon>Agaricomycotina</taxon>
        <taxon>Agaricomycetes</taxon>
        <taxon>Agaricomycetidae</taxon>
        <taxon>Agaricales</taxon>
        <taxon>Marasmiineae</taxon>
        <taxon>Physalacriaceae</taxon>
        <taxon>Armillaria</taxon>
    </lineage>
</organism>
<evidence type="ECO:0000313" key="1">
    <source>
        <dbReference type="EMBL" id="KAK0472595.1"/>
    </source>
</evidence>
<name>A0AA39NVT9_9AGAR</name>
<reference evidence="1" key="1">
    <citation type="submission" date="2023-06" db="EMBL/GenBank/DDBJ databases">
        <authorList>
            <consortium name="Lawrence Berkeley National Laboratory"/>
            <person name="Ahrendt S."/>
            <person name="Sahu N."/>
            <person name="Indic B."/>
            <person name="Wong-Bajracharya J."/>
            <person name="Merenyi Z."/>
            <person name="Ke H.-M."/>
            <person name="Monk M."/>
            <person name="Kocsube S."/>
            <person name="Drula E."/>
            <person name="Lipzen A."/>
            <person name="Balint B."/>
            <person name="Henrissat B."/>
            <person name="Andreopoulos B."/>
            <person name="Martin F.M."/>
            <person name="Harder C.B."/>
            <person name="Rigling D."/>
            <person name="Ford K.L."/>
            <person name="Foster G.D."/>
            <person name="Pangilinan J."/>
            <person name="Papanicolaou A."/>
            <person name="Barry K."/>
            <person name="LaButti K."/>
            <person name="Viragh M."/>
            <person name="Koriabine M."/>
            <person name="Yan M."/>
            <person name="Riley R."/>
            <person name="Champramary S."/>
            <person name="Plett K.L."/>
            <person name="Tsai I.J."/>
            <person name="Slot J."/>
            <person name="Sipos G."/>
            <person name="Plett J."/>
            <person name="Nagy L.G."/>
            <person name="Grigoriev I.V."/>
        </authorList>
    </citation>
    <scope>NUCLEOTIDE SEQUENCE</scope>
    <source>
        <strain evidence="1">ICMP 16352</strain>
    </source>
</reference>
<dbReference type="EMBL" id="JAUEPR010000039">
    <property type="protein sequence ID" value="KAK0472595.1"/>
    <property type="molecule type" value="Genomic_DNA"/>
</dbReference>
<evidence type="ECO:0000313" key="2">
    <source>
        <dbReference type="Proteomes" id="UP001175227"/>
    </source>
</evidence>
<sequence>MPRAKTGCFVGKAASSPSLLQIQEMRQCQCSLAVYLSRILYIRSVYDPSLHESVSVSQYAIDAENFRYLSQPVEQRKAGSRVTFYDSTGRLVNGTVQSITRTSDGAQLVLIKRDSGGTVTLPSASVFQA</sequence>
<gene>
    <name evidence="1" type="ORF">IW261DRAFT_1424185</name>
</gene>
<dbReference type="AlphaFoldDB" id="A0AA39NVT9"/>
<keyword evidence="2" id="KW-1185">Reference proteome</keyword>